<sequence>SVFLPIPHHRFFLQDYNTLYPCLNNVDILTDVIGRISVVQTLESKQINKRIAYKCDVRIENIRKEEVMVTLWGDIGEAFSSLSMDAFSLPVVVVFTSLKAEFLHIAKTIDELAFLDLDLHKDDTFLCKASIKCFDTRFDGWYSACPHCVKQMHKDLTSGQLICQNHPNQIPTLWYKVNLILEDETNEMSALIITSNSAAFVKRNHSVLPFHVEFYINIGFEFSDDNPTIPATPTIEDKALDALAIEDKKRQYAAAENYLEDVHSALATSEIQDNCRST</sequence>
<feature type="non-terminal residue" evidence="1">
    <location>
        <position position="1"/>
    </location>
</feature>
<protein>
    <recommendedName>
        <fullName evidence="3">Replication factor A C-terminal domain-containing protein</fullName>
    </recommendedName>
</protein>
<evidence type="ECO:0000313" key="2">
    <source>
        <dbReference type="Proteomes" id="UP000290289"/>
    </source>
</evidence>
<name>A0A498JVP8_MALDO</name>
<proteinExistence type="predicted"/>
<evidence type="ECO:0008006" key="3">
    <source>
        <dbReference type="Google" id="ProtNLM"/>
    </source>
</evidence>
<dbReference type="Proteomes" id="UP000290289">
    <property type="component" value="Chromosome 5"/>
</dbReference>
<comment type="caution">
    <text evidence="1">The sequence shown here is derived from an EMBL/GenBank/DDBJ whole genome shotgun (WGS) entry which is preliminary data.</text>
</comment>
<dbReference type="Gene3D" id="2.40.50.140">
    <property type="entry name" value="Nucleic acid-binding proteins"/>
    <property type="match status" value="2"/>
</dbReference>
<accession>A0A498JVP8</accession>
<dbReference type="PANTHER" id="PTHR47165">
    <property type="entry name" value="OS03G0429900 PROTEIN"/>
    <property type="match status" value="1"/>
</dbReference>
<dbReference type="EMBL" id="RDQH01000331">
    <property type="protein sequence ID" value="RXH97532.1"/>
    <property type="molecule type" value="Genomic_DNA"/>
</dbReference>
<organism evidence="1 2">
    <name type="scientific">Malus domestica</name>
    <name type="common">Apple</name>
    <name type="synonym">Pyrus malus</name>
    <dbReference type="NCBI Taxonomy" id="3750"/>
    <lineage>
        <taxon>Eukaryota</taxon>
        <taxon>Viridiplantae</taxon>
        <taxon>Streptophyta</taxon>
        <taxon>Embryophyta</taxon>
        <taxon>Tracheophyta</taxon>
        <taxon>Spermatophyta</taxon>
        <taxon>Magnoliopsida</taxon>
        <taxon>eudicotyledons</taxon>
        <taxon>Gunneridae</taxon>
        <taxon>Pentapetalae</taxon>
        <taxon>rosids</taxon>
        <taxon>fabids</taxon>
        <taxon>Rosales</taxon>
        <taxon>Rosaceae</taxon>
        <taxon>Amygdaloideae</taxon>
        <taxon>Maleae</taxon>
        <taxon>Malus</taxon>
    </lineage>
</organism>
<dbReference type="SUPFAM" id="SSF50249">
    <property type="entry name" value="Nucleic acid-binding proteins"/>
    <property type="match status" value="2"/>
</dbReference>
<gene>
    <name evidence="1" type="ORF">DVH24_007878</name>
</gene>
<evidence type="ECO:0000313" key="1">
    <source>
        <dbReference type="EMBL" id="RXH97532.1"/>
    </source>
</evidence>
<dbReference type="PANTHER" id="PTHR47165:SF4">
    <property type="entry name" value="OS03G0429900 PROTEIN"/>
    <property type="match status" value="1"/>
</dbReference>
<keyword evidence="2" id="KW-1185">Reference proteome</keyword>
<reference evidence="1 2" key="1">
    <citation type="submission" date="2018-10" db="EMBL/GenBank/DDBJ databases">
        <title>A high-quality apple genome assembly.</title>
        <authorList>
            <person name="Hu J."/>
        </authorList>
    </citation>
    <scope>NUCLEOTIDE SEQUENCE [LARGE SCALE GENOMIC DNA]</scope>
    <source>
        <strain evidence="2">cv. HFTH1</strain>
        <tissue evidence="1">Young leaf</tissue>
    </source>
</reference>
<dbReference type="InterPro" id="IPR012340">
    <property type="entry name" value="NA-bd_OB-fold"/>
</dbReference>
<dbReference type="AlphaFoldDB" id="A0A498JVP8"/>